<protein>
    <submittedName>
        <fullName evidence="2">Uncharacterized protein</fullName>
    </submittedName>
</protein>
<dbReference type="AlphaFoldDB" id="A0A166LGE6"/>
<feature type="compositionally biased region" description="Basic residues" evidence="1">
    <location>
        <begin position="87"/>
        <end position="97"/>
    </location>
</feature>
<keyword evidence="3" id="KW-1185">Reference proteome</keyword>
<sequence>MTPPVARPTDVAAALAGATSAPPANAAPGAQPAAAGRAPGLAAELAEPLGLAPAAQPGEHAAALQPLQAKLPVPTLLAATTAYGRNNGRRNSPRRNQHGGLPAASTGTKASKSPHTCERRAKPSPRGCRGCDKGEGRGTGTHLRAAGALPGRPRLCLLGALRLNTALSKQTLNDSHNRRCDSPCCM</sequence>
<feature type="region of interest" description="Disordered" evidence="1">
    <location>
        <begin position="82"/>
        <end position="137"/>
    </location>
</feature>
<reference evidence="2 3" key="1">
    <citation type="journal article" date="2016" name="Mol. Biol. Evol.">
        <title>Comparative Genomics of Early-Diverging Mushroom-Forming Fungi Provides Insights into the Origins of Lignocellulose Decay Capabilities.</title>
        <authorList>
            <person name="Nagy L.G."/>
            <person name="Riley R."/>
            <person name="Tritt A."/>
            <person name="Adam C."/>
            <person name="Daum C."/>
            <person name="Floudas D."/>
            <person name="Sun H."/>
            <person name="Yadav J.S."/>
            <person name="Pangilinan J."/>
            <person name="Larsson K.H."/>
            <person name="Matsuura K."/>
            <person name="Barry K."/>
            <person name="Labutti K."/>
            <person name="Kuo R."/>
            <person name="Ohm R.A."/>
            <person name="Bhattacharya S.S."/>
            <person name="Shirouzu T."/>
            <person name="Yoshinaga Y."/>
            <person name="Martin F.M."/>
            <person name="Grigoriev I.V."/>
            <person name="Hibbett D.S."/>
        </authorList>
    </citation>
    <scope>NUCLEOTIDE SEQUENCE [LARGE SCALE GENOMIC DNA]</scope>
    <source>
        <strain evidence="2 3">CBS 109695</strain>
    </source>
</reference>
<organism evidence="2 3">
    <name type="scientific">Athelia psychrophila</name>
    <dbReference type="NCBI Taxonomy" id="1759441"/>
    <lineage>
        <taxon>Eukaryota</taxon>
        <taxon>Fungi</taxon>
        <taxon>Dikarya</taxon>
        <taxon>Basidiomycota</taxon>
        <taxon>Agaricomycotina</taxon>
        <taxon>Agaricomycetes</taxon>
        <taxon>Agaricomycetidae</taxon>
        <taxon>Atheliales</taxon>
        <taxon>Atheliaceae</taxon>
        <taxon>Athelia</taxon>
    </lineage>
</organism>
<dbReference type="Proteomes" id="UP000076532">
    <property type="component" value="Unassembled WGS sequence"/>
</dbReference>
<evidence type="ECO:0000256" key="1">
    <source>
        <dbReference type="SAM" id="MobiDB-lite"/>
    </source>
</evidence>
<dbReference type="EMBL" id="KV417536">
    <property type="protein sequence ID" value="KZP22927.1"/>
    <property type="molecule type" value="Genomic_DNA"/>
</dbReference>
<name>A0A166LGE6_9AGAM</name>
<accession>A0A166LGE6</accession>
<feature type="region of interest" description="Disordered" evidence="1">
    <location>
        <begin position="16"/>
        <end position="40"/>
    </location>
</feature>
<gene>
    <name evidence="2" type="ORF">FIBSPDRAFT_952496</name>
</gene>
<proteinExistence type="predicted"/>
<evidence type="ECO:0000313" key="2">
    <source>
        <dbReference type="EMBL" id="KZP22927.1"/>
    </source>
</evidence>
<evidence type="ECO:0000313" key="3">
    <source>
        <dbReference type="Proteomes" id="UP000076532"/>
    </source>
</evidence>
<feature type="compositionally biased region" description="Polar residues" evidence="1">
    <location>
        <begin position="105"/>
        <end position="114"/>
    </location>
</feature>